<dbReference type="EMBL" id="GGFL01012765">
    <property type="protein sequence ID" value="MBW76943.1"/>
    <property type="molecule type" value="Transcribed_RNA"/>
</dbReference>
<organism evidence="1">
    <name type="scientific">Anopheles darlingi</name>
    <name type="common">Mosquito</name>
    <dbReference type="NCBI Taxonomy" id="43151"/>
    <lineage>
        <taxon>Eukaryota</taxon>
        <taxon>Metazoa</taxon>
        <taxon>Ecdysozoa</taxon>
        <taxon>Arthropoda</taxon>
        <taxon>Hexapoda</taxon>
        <taxon>Insecta</taxon>
        <taxon>Pterygota</taxon>
        <taxon>Neoptera</taxon>
        <taxon>Endopterygota</taxon>
        <taxon>Diptera</taxon>
        <taxon>Nematocera</taxon>
        <taxon>Culicoidea</taxon>
        <taxon>Culicidae</taxon>
        <taxon>Anophelinae</taxon>
        <taxon>Anopheles</taxon>
    </lineage>
</organism>
<accession>A0A2M4DHA0</accession>
<name>A0A2M4DHA0_ANODA</name>
<protein>
    <submittedName>
        <fullName evidence="1">Putative secreted protein</fullName>
    </submittedName>
</protein>
<proteinExistence type="predicted"/>
<sequence length="158" mass="18069">MSSWLVIYFSSFLCENCFGGRLLPGGRLEGGGRDGFLNRFGQPFPFGSPAFLRGRVEVLLVWGLKENGNHRPLWDVIETGENAAHIMLAPVVPMFLDTQCRPYVGGMKSMNRSVYVDLRSRPSSKVAEVFNFTFNSATIRVRVRVNIWRHVRSWRNRM</sequence>
<dbReference type="AlphaFoldDB" id="A0A2M4DHA0"/>
<reference evidence="1" key="1">
    <citation type="submission" date="2018-01" db="EMBL/GenBank/DDBJ databases">
        <title>An insight into the sialome of Amazonian anophelines.</title>
        <authorList>
            <person name="Ribeiro J.M."/>
            <person name="Scarpassa V."/>
            <person name="Calvo E."/>
        </authorList>
    </citation>
    <scope>NUCLEOTIDE SEQUENCE</scope>
</reference>
<evidence type="ECO:0000313" key="1">
    <source>
        <dbReference type="EMBL" id="MBW76943.1"/>
    </source>
</evidence>